<dbReference type="SMART" id="SM01232">
    <property type="entry name" value="H2TH"/>
    <property type="match status" value="1"/>
</dbReference>
<evidence type="ECO:0000256" key="5">
    <source>
        <dbReference type="ARBA" id="ARBA00022763"/>
    </source>
</evidence>
<proteinExistence type="inferred from homology"/>
<keyword evidence="7" id="KW-0378">Hydrolase</keyword>
<evidence type="ECO:0000256" key="8">
    <source>
        <dbReference type="ARBA" id="ARBA00022833"/>
    </source>
</evidence>
<evidence type="ECO:0000256" key="7">
    <source>
        <dbReference type="ARBA" id="ARBA00022801"/>
    </source>
</evidence>
<dbReference type="InterPro" id="IPR035937">
    <property type="entry name" value="FPG_N"/>
</dbReference>
<protein>
    <submittedName>
        <fullName evidence="17">DNA-formamidopyrimidine glycosylase</fullName>
    </submittedName>
</protein>
<evidence type="ECO:0000256" key="4">
    <source>
        <dbReference type="ARBA" id="ARBA00022723"/>
    </source>
</evidence>
<dbReference type="GO" id="GO:0034039">
    <property type="term" value="F:8-oxo-7,8-dihydroguanine DNA N-glycosylase activity"/>
    <property type="evidence" value="ECO:0007669"/>
    <property type="project" value="TreeGrafter"/>
</dbReference>
<evidence type="ECO:0000256" key="11">
    <source>
        <dbReference type="ARBA" id="ARBA00023239"/>
    </source>
</evidence>
<evidence type="ECO:0000259" key="15">
    <source>
        <dbReference type="PROSITE" id="PS51066"/>
    </source>
</evidence>
<dbReference type="Gene3D" id="1.10.8.50">
    <property type="match status" value="1"/>
</dbReference>
<keyword evidence="11" id="KW-0456">Lyase</keyword>
<dbReference type="InterPro" id="IPR015886">
    <property type="entry name" value="H2TH_FPG"/>
</dbReference>
<dbReference type="SUPFAM" id="SSF81624">
    <property type="entry name" value="N-terminal domain of MutM-like DNA repair proteins"/>
    <property type="match status" value="1"/>
</dbReference>
<dbReference type="SUPFAM" id="SSF46946">
    <property type="entry name" value="S13-like H2TH domain"/>
    <property type="match status" value="1"/>
</dbReference>
<dbReference type="AlphaFoldDB" id="A0A4R9GNQ2"/>
<keyword evidence="18" id="KW-1185">Reference proteome</keyword>
<comment type="similarity">
    <text evidence="3">Belongs to the FPG family.</text>
</comment>
<accession>A0A4R9GNQ2</accession>
<dbReference type="EMBL" id="RQEV01000011">
    <property type="protein sequence ID" value="TGK18133.1"/>
    <property type="molecule type" value="Genomic_DNA"/>
</dbReference>
<dbReference type="SUPFAM" id="SSF57716">
    <property type="entry name" value="Glucocorticoid receptor-like (DNA-binding domain)"/>
    <property type="match status" value="1"/>
</dbReference>
<dbReference type="Proteomes" id="UP000297855">
    <property type="component" value="Unassembled WGS sequence"/>
</dbReference>
<keyword evidence="13" id="KW-0326">Glycosidase</keyword>
<keyword evidence="10" id="KW-0234">DNA repair</keyword>
<dbReference type="Pfam" id="PF01149">
    <property type="entry name" value="Fapy_DNA_glyco"/>
    <property type="match status" value="1"/>
</dbReference>
<evidence type="ECO:0000256" key="13">
    <source>
        <dbReference type="ARBA" id="ARBA00023295"/>
    </source>
</evidence>
<keyword evidence="9" id="KW-0238">DNA-binding</keyword>
<dbReference type="PANTHER" id="PTHR22993">
    <property type="entry name" value="FORMAMIDOPYRIMIDINE-DNA GLYCOSYLASE"/>
    <property type="match status" value="1"/>
</dbReference>
<dbReference type="InterPro" id="IPR010979">
    <property type="entry name" value="Ribosomal_uS13-like_H2TH"/>
</dbReference>
<evidence type="ECO:0000313" key="17">
    <source>
        <dbReference type="EMBL" id="TGK18133.1"/>
    </source>
</evidence>
<evidence type="ECO:0000256" key="14">
    <source>
        <dbReference type="PROSITE-ProRule" id="PRU00391"/>
    </source>
</evidence>
<evidence type="ECO:0000259" key="16">
    <source>
        <dbReference type="PROSITE" id="PS51068"/>
    </source>
</evidence>
<dbReference type="RefSeq" id="WP_135813782.1">
    <property type="nucleotide sequence ID" value="NZ_RQEV01000011.1"/>
</dbReference>
<dbReference type="PROSITE" id="PS51066">
    <property type="entry name" value="ZF_FPG_2"/>
    <property type="match status" value="1"/>
</dbReference>
<reference evidence="17" key="1">
    <citation type="journal article" date="2019" name="PLoS Negl. Trop. Dis.">
        <title>Revisiting the worldwide diversity of Leptospira species in the environment.</title>
        <authorList>
            <person name="Vincent A.T."/>
            <person name="Schiettekatte O."/>
            <person name="Bourhy P."/>
            <person name="Veyrier F.J."/>
            <person name="Picardeau M."/>
        </authorList>
    </citation>
    <scope>NUCLEOTIDE SEQUENCE [LARGE SCALE GENOMIC DNA]</scope>
    <source>
        <strain evidence="17">SCS5</strain>
    </source>
</reference>
<dbReference type="SMART" id="SM00898">
    <property type="entry name" value="Fapy_DNA_glyco"/>
    <property type="match status" value="1"/>
</dbReference>
<evidence type="ECO:0000313" key="18">
    <source>
        <dbReference type="Proteomes" id="UP000297855"/>
    </source>
</evidence>
<dbReference type="PANTHER" id="PTHR22993:SF9">
    <property type="entry name" value="FORMAMIDOPYRIMIDINE-DNA GLYCOSYLASE"/>
    <property type="match status" value="1"/>
</dbReference>
<evidence type="ECO:0000256" key="2">
    <source>
        <dbReference type="ARBA" id="ARBA00001947"/>
    </source>
</evidence>
<dbReference type="PROSITE" id="PS51068">
    <property type="entry name" value="FPG_CAT"/>
    <property type="match status" value="1"/>
</dbReference>
<evidence type="ECO:0000256" key="9">
    <source>
        <dbReference type="ARBA" id="ARBA00023125"/>
    </source>
</evidence>
<sequence length="278" mass="32148">MPELPDLVIIEERLVPELIGRKISAIEIVDPIVVRNLTGSSIEDGFVGASFRGLYRNGPFLNFDLGDKNVVIHPMLAGRFSLEPNYKKKDLCVRFRMEGSVLNYSDDVRMGKVYFSLPGQFAQIPKYSEQGVDLISEQFTEEEFQRRIDKSRQQTRVFLMDQSKLSVLGNAYSDEILFEARIHPKTPCHRLTSEDKHRLYESIRRVLADSIDYIRRKKAPLDFKVRDHVKVRNRKNEPCPNCGTKIRRANVLGHDSFFCPVCQPMAGEQFIDWNRLQP</sequence>
<dbReference type="OrthoDB" id="9800855at2"/>
<dbReference type="GO" id="GO:0008270">
    <property type="term" value="F:zinc ion binding"/>
    <property type="evidence" value="ECO:0007669"/>
    <property type="project" value="UniProtKB-KW"/>
</dbReference>
<dbReference type="GO" id="GO:0003906">
    <property type="term" value="F:DNA-(apurinic or apyrimidinic site) endonuclease activity"/>
    <property type="evidence" value="ECO:0007669"/>
    <property type="project" value="InterPro"/>
</dbReference>
<dbReference type="Gene3D" id="3.20.190.10">
    <property type="entry name" value="MutM-like, N-terminal"/>
    <property type="match status" value="1"/>
</dbReference>
<dbReference type="InterPro" id="IPR000214">
    <property type="entry name" value="Znf_DNA_glyclase/AP_lyase"/>
</dbReference>
<keyword evidence="8" id="KW-0862">Zinc</keyword>
<dbReference type="InterPro" id="IPR010663">
    <property type="entry name" value="Znf_FPG/IleRS"/>
</dbReference>
<dbReference type="InterPro" id="IPR012319">
    <property type="entry name" value="FPG_cat"/>
</dbReference>
<dbReference type="GO" id="GO:0006284">
    <property type="term" value="P:base-excision repair"/>
    <property type="evidence" value="ECO:0007669"/>
    <property type="project" value="InterPro"/>
</dbReference>
<evidence type="ECO:0000256" key="3">
    <source>
        <dbReference type="ARBA" id="ARBA00009409"/>
    </source>
</evidence>
<comment type="caution">
    <text evidence="17">The sequence shown here is derived from an EMBL/GenBank/DDBJ whole genome shotgun (WGS) entry which is preliminary data.</text>
</comment>
<evidence type="ECO:0000256" key="12">
    <source>
        <dbReference type="ARBA" id="ARBA00023268"/>
    </source>
</evidence>
<keyword evidence="6 14" id="KW-0863">Zinc-finger</keyword>
<keyword evidence="5" id="KW-0227">DNA damage</keyword>
<evidence type="ECO:0000256" key="6">
    <source>
        <dbReference type="ARBA" id="ARBA00022771"/>
    </source>
</evidence>
<keyword evidence="4" id="KW-0479">Metal-binding</keyword>
<dbReference type="GO" id="GO:0016829">
    <property type="term" value="F:lyase activity"/>
    <property type="evidence" value="ECO:0007669"/>
    <property type="project" value="UniProtKB-KW"/>
</dbReference>
<dbReference type="GO" id="GO:0003684">
    <property type="term" value="F:damaged DNA binding"/>
    <property type="evidence" value="ECO:0007669"/>
    <property type="project" value="InterPro"/>
</dbReference>
<keyword evidence="12" id="KW-0511">Multifunctional enzyme</keyword>
<dbReference type="Pfam" id="PF06827">
    <property type="entry name" value="zf-FPG_IleRS"/>
    <property type="match status" value="1"/>
</dbReference>
<comment type="catalytic activity">
    <reaction evidence="1">
        <text>Hydrolysis of DNA containing ring-opened 7-methylguanine residues, releasing 2,6-diamino-4-hydroxy-5-(N-methyl)formamidopyrimidine.</text>
        <dbReference type="EC" id="3.2.2.23"/>
    </reaction>
</comment>
<feature type="domain" description="FPG-type" evidence="15">
    <location>
        <begin position="230"/>
        <end position="264"/>
    </location>
</feature>
<organism evidence="17 18">
    <name type="scientific">Leptospira fluminis</name>
    <dbReference type="NCBI Taxonomy" id="2484979"/>
    <lineage>
        <taxon>Bacteria</taxon>
        <taxon>Pseudomonadati</taxon>
        <taxon>Spirochaetota</taxon>
        <taxon>Spirochaetia</taxon>
        <taxon>Leptospirales</taxon>
        <taxon>Leptospiraceae</taxon>
        <taxon>Leptospira</taxon>
    </lineage>
</organism>
<evidence type="ECO:0000256" key="10">
    <source>
        <dbReference type="ARBA" id="ARBA00023204"/>
    </source>
</evidence>
<dbReference type="Pfam" id="PF06831">
    <property type="entry name" value="H2TH"/>
    <property type="match status" value="1"/>
</dbReference>
<gene>
    <name evidence="17" type="ORF">EHO61_11850</name>
</gene>
<name>A0A4R9GNQ2_9LEPT</name>
<comment type="cofactor">
    <cofactor evidence="2">
        <name>Zn(2+)</name>
        <dbReference type="ChEBI" id="CHEBI:29105"/>
    </cofactor>
</comment>
<feature type="domain" description="Formamidopyrimidine-DNA glycosylase catalytic" evidence="16">
    <location>
        <begin position="2"/>
        <end position="111"/>
    </location>
</feature>
<evidence type="ECO:0000256" key="1">
    <source>
        <dbReference type="ARBA" id="ARBA00001668"/>
    </source>
</evidence>